<dbReference type="Proteomes" id="UP001732700">
    <property type="component" value="Chromosome 5C"/>
</dbReference>
<evidence type="ECO:0000313" key="1">
    <source>
        <dbReference type="EnsemblPlants" id="AVESA.00010b.r2.5CG0890630.1.CDS.1"/>
    </source>
</evidence>
<reference evidence="1" key="1">
    <citation type="submission" date="2021-05" db="EMBL/GenBank/DDBJ databases">
        <authorList>
            <person name="Scholz U."/>
            <person name="Mascher M."/>
            <person name="Fiebig A."/>
        </authorList>
    </citation>
    <scope>NUCLEOTIDE SEQUENCE [LARGE SCALE GENOMIC DNA]</scope>
</reference>
<evidence type="ECO:0000313" key="2">
    <source>
        <dbReference type="Proteomes" id="UP001732700"/>
    </source>
</evidence>
<accession>A0ACD5Y2B4</accession>
<sequence>MPLFFFLDPRLVRLNLRAVDIRDRVSRPVIAYTRPSNHEVLRIHGSCAGILLLSSGLRLYACNPCTRRWARLPPIHVKNDIIGFYVTPTIEFRVLFHDREKSDCGYWIFRQGTTAEEPSCIGRPGPAKLDLVLDNGIAPSYMTPPVFFSGSLHWPPKAAKDNINVLVFQASTERFSLVPPPSIRVGDEKVPVSGRQVFEIDQHLAMTVNSFSPPRVDVWVLGDTPALWTLRYTIRVPVEEINRNNSCHHNGSVFAVAQDRNDLVQCPRILLQCDALGDELGRYELAHHWIYLSGHTLEESLLHPAILPMKDTDAVDGDPPFFQN</sequence>
<protein>
    <submittedName>
        <fullName evidence="1">Uncharacterized protein</fullName>
    </submittedName>
</protein>
<proteinExistence type="predicted"/>
<organism evidence="1 2">
    <name type="scientific">Avena sativa</name>
    <name type="common">Oat</name>
    <dbReference type="NCBI Taxonomy" id="4498"/>
    <lineage>
        <taxon>Eukaryota</taxon>
        <taxon>Viridiplantae</taxon>
        <taxon>Streptophyta</taxon>
        <taxon>Embryophyta</taxon>
        <taxon>Tracheophyta</taxon>
        <taxon>Spermatophyta</taxon>
        <taxon>Magnoliopsida</taxon>
        <taxon>Liliopsida</taxon>
        <taxon>Poales</taxon>
        <taxon>Poaceae</taxon>
        <taxon>BOP clade</taxon>
        <taxon>Pooideae</taxon>
        <taxon>Poodae</taxon>
        <taxon>Poeae</taxon>
        <taxon>Poeae Chloroplast Group 1 (Aveneae type)</taxon>
        <taxon>Aveninae</taxon>
        <taxon>Avena</taxon>
    </lineage>
</organism>
<name>A0ACD5Y2B4_AVESA</name>
<reference evidence="1" key="2">
    <citation type="submission" date="2025-09" db="UniProtKB">
        <authorList>
            <consortium name="EnsemblPlants"/>
        </authorList>
    </citation>
    <scope>IDENTIFICATION</scope>
</reference>
<dbReference type="EnsemblPlants" id="AVESA.00010b.r2.5CG0890630.1">
    <property type="protein sequence ID" value="AVESA.00010b.r2.5CG0890630.1.CDS.1"/>
    <property type="gene ID" value="AVESA.00010b.r2.5CG0890630"/>
</dbReference>
<keyword evidence="2" id="KW-1185">Reference proteome</keyword>